<evidence type="ECO:0000313" key="3">
    <source>
        <dbReference type="Proteomes" id="UP000030944"/>
    </source>
</evidence>
<dbReference type="EMBL" id="LXWN01000001">
    <property type="protein sequence ID" value="PTL87805.1"/>
    <property type="molecule type" value="Genomic_DNA"/>
</dbReference>
<gene>
    <name evidence="2" type="ORF">A7X95_00510</name>
    <name evidence="1" type="ORF">T478_0537</name>
</gene>
<reference evidence="2" key="2">
    <citation type="submission" date="2016-05" db="EMBL/GenBank/DDBJ databases">
        <authorList>
            <person name="Lavstsen T."/>
            <person name="Jespersen J.S."/>
        </authorList>
    </citation>
    <scope>NUCLEOTIDE SEQUENCE [LARGE SCALE GENOMIC DNA]</scope>
    <source>
        <strain evidence="2">U25</strain>
    </source>
</reference>
<dbReference type="STRING" id="1410606.T478_0537"/>
<evidence type="ECO:0000313" key="1">
    <source>
        <dbReference type="EMBL" id="AJA92140.1"/>
    </source>
</evidence>
<name>A0A0A7V658_9ARCH</name>
<reference evidence="2 4" key="3">
    <citation type="submission" date="2018-04" db="EMBL/GenBank/DDBJ databases">
        <title>Transcriptomics of ammonia oxidizing archaea.</title>
        <authorList>
            <person name="Carini P."/>
        </authorList>
    </citation>
    <scope>NUCLEOTIDE SEQUENCE [LARGE SCALE GENOMIC DNA]</scope>
    <source>
        <strain evidence="2 4">U25</strain>
    </source>
</reference>
<dbReference type="Proteomes" id="UP000241022">
    <property type="component" value="Unassembled WGS sequence"/>
</dbReference>
<dbReference type="GeneID" id="24816431"/>
<proteinExistence type="predicted"/>
<evidence type="ECO:0000313" key="4">
    <source>
        <dbReference type="Proteomes" id="UP000241022"/>
    </source>
</evidence>
<dbReference type="AlphaFoldDB" id="A0A0A7V658"/>
<dbReference type="OrthoDB" id="9320at2157"/>
<protein>
    <submittedName>
        <fullName evidence="1">Uncharacterized protein</fullName>
    </submittedName>
</protein>
<sequence length="82" mass="9804">MDSPIEVNDDGVKVNPEIMENEKFYHCVFKEKVILVFKDHQEFLNCFEIEEKEIVEQIKSSKDEDVHSILESYIEKEKLKKQ</sequence>
<dbReference type="KEGG" id="nbv:T478_0537"/>
<dbReference type="RefSeq" id="WP_048104971.1">
    <property type="nucleotide sequence ID" value="NZ_CP007026.1"/>
</dbReference>
<accession>A0A0A7V658</accession>
<dbReference type="EMBL" id="CP007026">
    <property type="protein sequence ID" value="AJA92140.1"/>
    <property type="molecule type" value="Genomic_DNA"/>
</dbReference>
<dbReference type="Proteomes" id="UP000030944">
    <property type="component" value="Chromosome"/>
</dbReference>
<evidence type="ECO:0000313" key="2">
    <source>
        <dbReference type="EMBL" id="PTL87805.1"/>
    </source>
</evidence>
<keyword evidence="4" id="KW-1185">Reference proteome</keyword>
<reference evidence="1 3" key="1">
    <citation type="journal article" date="2015" name="Proc. Natl. Acad. Sci. U.S.A.">
        <title>Genomic and proteomic characterization of "Candidatus Nitrosopelagicus brevis": An ammonia-oxidizing archaeon from the open ocean.</title>
        <authorList>
            <person name="Santoro A.E."/>
            <person name="Dupont C.L."/>
            <person name="Richter R.A."/>
            <person name="Craig M.T."/>
            <person name="Carini P."/>
            <person name="McIlvin M.R."/>
            <person name="Yang Y."/>
            <person name="Orsi W.D."/>
            <person name="Moran D.M."/>
            <person name="Saito M.A."/>
        </authorList>
    </citation>
    <scope>NUCLEOTIDE SEQUENCE [LARGE SCALE GENOMIC DNA]</scope>
    <source>
        <strain evidence="1">CN25</strain>
        <strain evidence="3">V2</strain>
    </source>
</reference>
<dbReference type="HOGENOM" id="CLU_2550393_0_0_2"/>
<organism evidence="1 3">
    <name type="scientific">Candidatus Nitrosopelagicus brevis</name>
    <dbReference type="NCBI Taxonomy" id="1410606"/>
    <lineage>
        <taxon>Archaea</taxon>
        <taxon>Nitrososphaerota</taxon>
    </lineage>
</organism>